<reference evidence="1 2" key="1">
    <citation type="journal article" date="2024" name="IMA Fungus">
        <title>Apiospora arundinis, a panoply of carbohydrate-active enzymes and secondary metabolites.</title>
        <authorList>
            <person name="Sorensen T."/>
            <person name="Petersen C."/>
            <person name="Muurmann A.T."/>
            <person name="Christiansen J.V."/>
            <person name="Brundto M.L."/>
            <person name="Overgaard C.K."/>
            <person name="Boysen A.T."/>
            <person name="Wollenberg R.D."/>
            <person name="Larsen T.O."/>
            <person name="Sorensen J.L."/>
            <person name="Nielsen K.L."/>
            <person name="Sondergaard T.E."/>
        </authorList>
    </citation>
    <scope>NUCLEOTIDE SEQUENCE [LARGE SCALE GENOMIC DNA]</scope>
    <source>
        <strain evidence="1 2">AAU 773</strain>
    </source>
</reference>
<accession>A0ABR2JBK0</accession>
<comment type="caution">
    <text evidence="1">The sequence shown here is derived from an EMBL/GenBank/DDBJ whole genome shotgun (WGS) entry which is preliminary data.</text>
</comment>
<keyword evidence="2" id="KW-1185">Reference proteome</keyword>
<organism evidence="1 2">
    <name type="scientific">Apiospora arundinis</name>
    <dbReference type="NCBI Taxonomy" id="335852"/>
    <lineage>
        <taxon>Eukaryota</taxon>
        <taxon>Fungi</taxon>
        <taxon>Dikarya</taxon>
        <taxon>Ascomycota</taxon>
        <taxon>Pezizomycotina</taxon>
        <taxon>Sordariomycetes</taxon>
        <taxon>Xylariomycetidae</taxon>
        <taxon>Amphisphaeriales</taxon>
        <taxon>Apiosporaceae</taxon>
        <taxon>Apiospora</taxon>
    </lineage>
</organism>
<dbReference type="EMBL" id="JAPCWZ010000003">
    <property type="protein sequence ID" value="KAK8875195.1"/>
    <property type="molecule type" value="Genomic_DNA"/>
</dbReference>
<proteinExistence type="predicted"/>
<evidence type="ECO:0000313" key="1">
    <source>
        <dbReference type="EMBL" id="KAK8875195.1"/>
    </source>
</evidence>
<protein>
    <recommendedName>
        <fullName evidence="3">Fungal-type protein kinase domain-containing protein</fullName>
    </recommendedName>
</protein>
<gene>
    <name evidence="1" type="ORF">PGQ11_005709</name>
</gene>
<dbReference type="Proteomes" id="UP001390339">
    <property type="component" value="Unassembled WGS sequence"/>
</dbReference>
<name>A0ABR2JBK0_9PEZI</name>
<sequence>MPYPNDMEWQREMHSVLGTKACGSSHSTAMLPLQWKSGWSPATVKAFLEEVVLDVIPGKVPRLQCSVPGDIVWQDFDPTMPTDRSYDLTLEKLMVGSPITQERVIAYKCFIFTSIWSVQRAALYESHKEGIFRARFTDASMEVMRRSETFKELCEAIEGLVEEQL</sequence>
<evidence type="ECO:0000313" key="2">
    <source>
        <dbReference type="Proteomes" id="UP001390339"/>
    </source>
</evidence>
<evidence type="ECO:0008006" key="3">
    <source>
        <dbReference type="Google" id="ProtNLM"/>
    </source>
</evidence>